<reference evidence="1" key="2">
    <citation type="submission" date="2021-04" db="EMBL/GenBank/DDBJ databases">
        <title>Isolation and genomic analysis of the ibuprofen-degrading bacterium Sphingomonas strain MPO218.</title>
        <authorList>
            <person name="Aulestia M."/>
            <person name="Flores A."/>
            <person name="Mangas E.L."/>
            <person name="Perez-Pulido A.J."/>
            <person name="Santero E."/>
            <person name="Camacho E.M."/>
        </authorList>
    </citation>
    <scope>NUCLEOTIDE SEQUENCE</scope>
    <source>
        <strain evidence="1">MPO218</strain>
    </source>
</reference>
<accession>A0A975D064</accession>
<sequence length="161" mass="18303">MSVADRDPDLNRRARFTHLDSVKVQEVRRQRHGDRIASIRDQWMEFSPAYLSLYCQWDPGVIVRSHGHYSDHVMFVIDGDMMCGDRYCPAGTHIAVDKGQAMGPFIAGPNGTRLIEVMMGDPRSFPGDNDAYVALMEERGVVQLPDPPIDMPPWLKDMRDN</sequence>
<reference evidence="1" key="1">
    <citation type="submission" date="2020-07" db="EMBL/GenBank/DDBJ databases">
        <authorList>
            <person name="Camacho E."/>
        </authorList>
    </citation>
    <scope>NUCLEOTIDE SEQUENCE</scope>
    <source>
        <strain evidence="1">MPO218</strain>
    </source>
</reference>
<dbReference type="InterPro" id="IPR011051">
    <property type="entry name" value="RmlC_Cupin_sf"/>
</dbReference>
<dbReference type="InterPro" id="IPR014710">
    <property type="entry name" value="RmlC-like_jellyroll"/>
</dbReference>
<evidence type="ECO:0008006" key="3">
    <source>
        <dbReference type="Google" id="ProtNLM"/>
    </source>
</evidence>
<proteinExistence type="predicted"/>
<evidence type="ECO:0000313" key="1">
    <source>
        <dbReference type="EMBL" id="QTH20765.1"/>
    </source>
</evidence>
<dbReference type="Gene3D" id="2.60.120.10">
    <property type="entry name" value="Jelly Rolls"/>
    <property type="match status" value="1"/>
</dbReference>
<gene>
    <name evidence="1" type="ORF">HRJ34_20930</name>
</gene>
<evidence type="ECO:0000313" key="2">
    <source>
        <dbReference type="Proteomes" id="UP000664914"/>
    </source>
</evidence>
<dbReference type="SUPFAM" id="SSF51182">
    <property type="entry name" value="RmlC-like cupins"/>
    <property type="match status" value="1"/>
</dbReference>
<dbReference type="EMBL" id="CP059319">
    <property type="protein sequence ID" value="QTH20765.1"/>
    <property type="molecule type" value="Genomic_DNA"/>
</dbReference>
<dbReference type="AlphaFoldDB" id="A0A975D064"/>
<dbReference type="Proteomes" id="UP000664914">
    <property type="component" value="Chromosome"/>
</dbReference>
<organism evidence="1 2">
    <name type="scientific">Rhizorhabdus wittichii</name>
    <dbReference type="NCBI Taxonomy" id="160791"/>
    <lineage>
        <taxon>Bacteria</taxon>
        <taxon>Pseudomonadati</taxon>
        <taxon>Pseudomonadota</taxon>
        <taxon>Alphaproteobacteria</taxon>
        <taxon>Sphingomonadales</taxon>
        <taxon>Sphingomonadaceae</taxon>
        <taxon>Rhizorhabdus</taxon>
    </lineage>
</organism>
<name>A0A975D064_9SPHN</name>
<protein>
    <recommendedName>
        <fullName evidence="3">Cupin domain-containing protein</fullName>
    </recommendedName>
</protein>
<dbReference type="RefSeq" id="WP_208632302.1">
    <property type="nucleotide sequence ID" value="NZ_CP059319.1"/>
</dbReference>